<reference evidence="1" key="2">
    <citation type="journal article" date="2015" name="Data Brief">
        <title>Shoot transcriptome of the giant reed, Arundo donax.</title>
        <authorList>
            <person name="Barrero R.A."/>
            <person name="Guerrero F.D."/>
            <person name="Moolhuijzen P."/>
            <person name="Goolsby J.A."/>
            <person name="Tidwell J."/>
            <person name="Bellgard S.E."/>
            <person name="Bellgard M.I."/>
        </authorList>
    </citation>
    <scope>NUCLEOTIDE SEQUENCE</scope>
    <source>
        <tissue evidence="1">Shoot tissue taken approximately 20 cm above the soil surface</tissue>
    </source>
</reference>
<reference evidence="1" key="1">
    <citation type="submission" date="2014-09" db="EMBL/GenBank/DDBJ databases">
        <authorList>
            <person name="Magalhaes I.L.F."/>
            <person name="Oliveira U."/>
            <person name="Santos F.R."/>
            <person name="Vidigal T.H.D.A."/>
            <person name="Brescovit A.D."/>
            <person name="Santos A.J."/>
        </authorList>
    </citation>
    <scope>NUCLEOTIDE SEQUENCE</scope>
    <source>
        <tissue evidence="1">Shoot tissue taken approximately 20 cm above the soil surface</tissue>
    </source>
</reference>
<evidence type="ECO:0000313" key="1">
    <source>
        <dbReference type="EMBL" id="JAE10854.1"/>
    </source>
</evidence>
<proteinExistence type="predicted"/>
<organism evidence="1">
    <name type="scientific">Arundo donax</name>
    <name type="common">Giant reed</name>
    <name type="synonym">Donax arundinaceus</name>
    <dbReference type="NCBI Taxonomy" id="35708"/>
    <lineage>
        <taxon>Eukaryota</taxon>
        <taxon>Viridiplantae</taxon>
        <taxon>Streptophyta</taxon>
        <taxon>Embryophyta</taxon>
        <taxon>Tracheophyta</taxon>
        <taxon>Spermatophyta</taxon>
        <taxon>Magnoliopsida</taxon>
        <taxon>Liliopsida</taxon>
        <taxon>Poales</taxon>
        <taxon>Poaceae</taxon>
        <taxon>PACMAD clade</taxon>
        <taxon>Arundinoideae</taxon>
        <taxon>Arundineae</taxon>
        <taxon>Arundo</taxon>
    </lineage>
</organism>
<dbReference type="AlphaFoldDB" id="A0A0A9FHY5"/>
<accession>A0A0A9FHY5</accession>
<dbReference type="EMBL" id="GBRH01187042">
    <property type="protein sequence ID" value="JAE10854.1"/>
    <property type="molecule type" value="Transcribed_RNA"/>
</dbReference>
<protein>
    <submittedName>
        <fullName evidence="1">Uncharacterized protein</fullName>
    </submittedName>
</protein>
<sequence>MNAVKWSYQIEQDSQQYSS</sequence>
<name>A0A0A9FHY5_ARUDO</name>